<feature type="compositionally biased region" description="Basic and acidic residues" evidence="1">
    <location>
        <begin position="456"/>
        <end position="465"/>
    </location>
</feature>
<keyword evidence="2" id="KW-1133">Transmembrane helix</keyword>
<organism evidence="3 4">
    <name type="scientific">Seiridium unicorne</name>
    <dbReference type="NCBI Taxonomy" id="138068"/>
    <lineage>
        <taxon>Eukaryota</taxon>
        <taxon>Fungi</taxon>
        <taxon>Dikarya</taxon>
        <taxon>Ascomycota</taxon>
        <taxon>Pezizomycotina</taxon>
        <taxon>Sordariomycetes</taxon>
        <taxon>Xylariomycetidae</taxon>
        <taxon>Amphisphaeriales</taxon>
        <taxon>Sporocadaceae</taxon>
        <taxon>Seiridium</taxon>
    </lineage>
</organism>
<name>A0ABR2UK65_9PEZI</name>
<sequence>MLAINYKQLEALLGGHPWIQELAGILPLSAMLDFLDMTRILHLYQLSGAIPIWCWSVAPSGSRLLLSAPNEDGYCCLDRFENNATPLCIDGRYGDKYFTPNPETVRLSVNVADIETITNTHENMGRGDNRLQNLEIVCVKRQPPRNARRPWHYTSSVISGWVLLVVLLTAGVILERWLAVAYLTIVSMTGAVVALLYGGQPRKLAAHLGSQYTRMVIVTKHTNEKNWQLFMGESSVVNALLNKPLESGSKDPQHLTSLQTLLQGLICAQWATAIGSAATKNWDAYAISFWVLFCIVSHKFFFSSKRIGKIWLSEGAGIEFRRYQTQLSSRRAFLNTIMAVNPDTFAKDEHHKMLEDFDKQALKWIDPILKKSRDRDSWQEASRLALIERIGTARASYDERGNMTQAMSTWQDKYGHNYWCKYISEGIDMAIKIGEIADMRTSTSINSKLGGSTSTEKSDKLKGTDDQTPNSTPQ</sequence>
<reference evidence="3 4" key="1">
    <citation type="journal article" date="2024" name="J. Plant Pathol.">
        <title>Sequence and assembly of the genome of Seiridium unicorne, isolate CBS 538.82, causal agent of cypress canker disease.</title>
        <authorList>
            <person name="Scali E."/>
            <person name="Rocca G.D."/>
            <person name="Danti R."/>
            <person name="Garbelotto M."/>
            <person name="Barberini S."/>
            <person name="Baroncelli R."/>
            <person name="Emiliani G."/>
        </authorList>
    </citation>
    <scope>NUCLEOTIDE SEQUENCE [LARGE SCALE GENOMIC DNA]</scope>
    <source>
        <strain evidence="3 4">BM-138-508</strain>
    </source>
</reference>
<evidence type="ECO:0000256" key="2">
    <source>
        <dbReference type="SAM" id="Phobius"/>
    </source>
</evidence>
<gene>
    <name evidence="3" type="ORF">SUNI508_10630</name>
</gene>
<evidence type="ECO:0000256" key="1">
    <source>
        <dbReference type="SAM" id="MobiDB-lite"/>
    </source>
</evidence>
<keyword evidence="2" id="KW-0812">Transmembrane</keyword>
<dbReference type="Proteomes" id="UP001408356">
    <property type="component" value="Unassembled WGS sequence"/>
</dbReference>
<proteinExistence type="predicted"/>
<feature type="compositionally biased region" description="Polar residues" evidence="1">
    <location>
        <begin position="444"/>
        <end position="455"/>
    </location>
</feature>
<keyword evidence="4" id="KW-1185">Reference proteome</keyword>
<feature type="transmembrane region" description="Helical" evidence="2">
    <location>
        <begin position="151"/>
        <end position="173"/>
    </location>
</feature>
<feature type="region of interest" description="Disordered" evidence="1">
    <location>
        <begin position="444"/>
        <end position="474"/>
    </location>
</feature>
<protein>
    <submittedName>
        <fullName evidence="3">Uncharacterized protein</fullName>
    </submittedName>
</protein>
<evidence type="ECO:0000313" key="4">
    <source>
        <dbReference type="Proteomes" id="UP001408356"/>
    </source>
</evidence>
<comment type="caution">
    <text evidence="3">The sequence shown here is derived from an EMBL/GenBank/DDBJ whole genome shotgun (WGS) entry which is preliminary data.</text>
</comment>
<accession>A0ABR2UK65</accession>
<dbReference type="EMBL" id="JARVKF010000419">
    <property type="protein sequence ID" value="KAK9415025.1"/>
    <property type="molecule type" value="Genomic_DNA"/>
</dbReference>
<keyword evidence="2" id="KW-0472">Membrane</keyword>
<evidence type="ECO:0000313" key="3">
    <source>
        <dbReference type="EMBL" id="KAK9415025.1"/>
    </source>
</evidence>
<feature type="transmembrane region" description="Helical" evidence="2">
    <location>
        <begin position="179"/>
        <end position="198"/>
    </location>
</feature>